<dbReference type="RefSeq" id="WP_344446620.1">
    <property type="nucleotide sequence ID" value="NZ_BAAALF010000268.1"/>
</dbReference>
<evidence type="ECO:0000256" key="14">
    <source>
        <dbReference type="ARBA" id="ARBA00044632"/>
    </source>
</evidence>
<evidence type="ECO:0000256" key="10">
    <source>
        <dbReference type="ARBA" id="ARBA00023204"/>
    </source>
</evidence>
<keyword evidence="6 15" id="KW-0863">Zinc-finger</keyword>
<dbReference type="SUPFAM" id="SSF46946">
    <property type="entry name" value="S13-like H2TH domain"/>
    <property type="match status" value="1"/>
</dbReference>
<dbReference type="PROSITE" id="PS01242">
    <property type="entry name" value="ZF_FPG_1"/>
    <property type="match status" value="1"/>
</dbReference>
<evidence type="ECO:0000256" key="9">
    <source>
        <dbReference type="ARBA" id="ARBA00023125"/>
    </source>
</evidence>
<dbReference type="Gene3D" id="1.10.8.50">
    <property type="match status" value="1"/>
</dbReference>
<evidence type="ECO:0000256" key="7">
    <source>
        <dbReference type="ARBA" id="ARBA00022801"/>
    </source>
</evidence>
<evidence type="ECO:0000256" key="2">
    <source>
        <dbReference type="ARBA" id="ARBA00009409"/>
    </source>
</evidence>
<dbReference type="InterPro" id="IPR035937">
    <property type="entry name" value="FPG_N"/>
</dbReference>
<keyword evidence="11" id="KW-0456">Lyase</keyword>
<keyword evidence="12" id="KW-0511">Multifunctional enzyme</keyword>
<keyword evidence="9" id="KW-0238">DNA-binding</keyword>
<organism evidence="18 19">
    <name type="scientific">Kitasatospora nipponensis</name>
    <dbReference type="NCBI Taxonomy" id="258049"/>
    <lineage>
        <taxon>Bacteria</taxon>
        <taxon>Bacillati</taxon>
        <taxon>Actinomycetota</taxon>
        <taxon>Actinomycetes</taxon>
        <taxon>Kitasatosporales</taxon>
        <taxon>Streptomycetaceae</taxon>
        <taxon>Kitasatospora</taxon>
    </lineage>
</organism>
<evidence type="ECO:0000256" key="6">
    <source>
        <dbReference type="ARBA" id="ARBA00022771"/>
    </source>
</evidence>
<dbReference type="InterPro" id="IPR010979">
    <property type="entry name" value="Ribosomal_uS13-like_H2TH"/>
</dbReference>
<keyword evidence="10" id="KW-0234">DNA repair</keyword>
<dbReference type="SMART" id="SM00898">
    <property type="entry name" value="Fapy_DNA_glyco"/>
    <property type="match status" value="1"/>
</dbReference>
<dbReference type="Gene3D" id="3.20.190.10">
    <property type="entry name" value="MutM-like, N-terminal"/>
    <property type="match status" value="1"/>
</dbReference>
<keyword evidence="4" id="KW-0479">Metal-binding</keyword>
<dbReference type="Proteomes" id="UP001500037">
    <property type="component" value="Unassembled WGS sequence"/>
</dbReference>
<keyword evidence="13" id="KW-0326">Glycosidase</keyword>
<dbReference type="EC" id="4.2.99.18" evidence="3"/>
<dbReference type="Pfam" id="PF01149">
    <property type="entry name" value="Fapy_DNA_glyco"/>
    <property type="match status" value="1"/>
</dbReference>
<evidence type="ECO:0000256" key="1">
    <source>
        <dbReference type="ARBA" id="ARBA00001947"/>
    </source>
</evidence>
<sequence>MPEGDTVFRTAAQLHEALAGRLLTTAELRVPAHATAELTGRRVLEVAPRGKHLLTRLEGGLTLHTHLRMDGRWLLHRPGEPWSGGPAHQVRAVLGTAECVAVGYRLPVVELLRTEHEERAVGHLGPDLLGPDWDPDEALRRLALAPARPTGEALLDQRNLAGIGNVYANELCFMAAVTPWTPVGELPAPQRLLALAQRLLHANRLRPGHVTTGETRPDRSHWVYGRAGLPCRRCGSTVRTATQGLAPQQRVAFWCPRCQSGPAPQGGGRVGRHG</sequence>
<evidence type="ECO:0000256" key="13">
    <source>
        <dbReference type="ARBA" id="ARBA00023295"/>
    </source>
</evidence>
<dbReference type="InterPro" id="IPR012319">
    <property type="entry name" value="FPG_cat"/>
</dbReference>
<comment type="similarity">
    <text evidence="2">Belongs to the FPG family.</text>
</comment>
<proteinExistence type="inferred from homology"/>
<keyword evidence="19" id="KW-1185">Reference proteome</keyword>
<evidence type="ECO:0000256" key="11">
    <source>
        <dbReference type="ARBA" id="ARBA00023239"/>
    </source>
</evidence>
<dbReference type="InterPro" id="IPR010663">
    <property type="entry name" value="Znf_FPG/IleRS"/>
</dbReference>
<feature type="domain" description="Formamidopyrimidine-DNA glycosylase catalytic" evidence="17">
    <location>
        <begin position="2"/>
        <end position="161"/>
    </location>
</feature>
<dbReference type="SUPFAM" id="SSF57716">
    <property type="entry name" value="Glucocorticoid receptor-like (DNA-binding domain)"/>
    <property type="match status" value="1"/>
</dbReference>
<gene>
    <name evidence="18" type="ORF">GCM10009665_73750</name>
</gene>
<dbReference type="InterPro" id="IPR015887">
    <property type="entry name" value="DNA_glyclase_Znf_dom_DNA_BS"/>
</dbReference>
<evidence type="ECO:0000256" key="4">
    <source>
        <dbReference type="ARBA" id="ARBA00022723"/>
    </source>
</evidence>
<evidence type="ECO:0000256" key="8">
    <source>
        <dbReference type="ARBA" id="ARBA00022833"/>
    </source>
</evidence>
<reference evidence="19" key="1">
    <citation type="journal article" date="2019" name="Int. J. Syst. Evol. Microbiol.">
        <title>The Global Catalogue of Microorganisms (GCM) 10K type strain sequencing project: providing services to taxonomists for standard genome sequencing and annotation.</title>
        <authorList>
            <consortium name="The Broad Institute Genomics Platform"/>
            <consortium name="The Broad Institute Genome Sequencing Center for Infectious Disease"/>
            <person name="Wu L."/>
            <person name="Ma J."/>
        </authorList>
    </citation>
    <scope>NUCLEOTIDE SEQUENCE [LARGE SCALE GENOMIC DNA]</scope>
    <source>
        <strain evidence="19">JCM 13004</strain>
    </source>
</reference>
<dbReference type="InterPro" id="IPR044090">
    <property type="entry name" value="Nei2_N"/>
</dbReference>
<evidence type="ECO:0000256" key="15">
    <source>
        <dbReference type="PROSITE-ProRule" id="PRU00391"/>
    </source>
</evidence>
<dbReference type="InterPro" id="IPR000214">
    <property type="entry name" value="Znf_DNA_glyclase/AP_lyase"/>
</dbReference>
<evidence type="ECO:0000256" key="12">
    <source>
        <dbReference type="ARBA" id="ARBA00023268"/>
    </source>
</evidence>
<keyword evidence="8" id="KW-0862">Zinc</keyword>
<dbReference type="PANTHER" id="PTHR42697">
    <property type="entry name" value="ENDONUCLEASE 8"/>
    <property type="match status" value="1"/>
</dbReference>
<dbReference type="Pfam" id="PF06827">
    <property type="entry name" value="zf-FPG_IleRS"/>
    <property type="match status" value="1"/>
</dbReference>
<evidence type="ECO:0000256" key="3">
    <source>
        <dbReference type="ARBA" id="ARBA00012720"/>
    </source>
</evidence>
<dbReference type="SUPFAM" id="SSF81624">
    <property type="entry name" value="N-terminal domain of MutM-like DNA repair proteins"/>
    <property type="match status" value="1"/>
</dbReference>
<accession>A0ABP4DU57</accession>
<evidence type="ECO:0000259" key="16">
    <source>
        <dbReference type="PROSITE" id="PS51066"/>
    </source>
</evidence>
<evidence type="ECO:0000313" key="18">
    <source>
        <dbReference type="EMBL" id="GAA1068855.1"/>
    </source>
</evidence>
<dbReference type="CDD" id="cd08971">
    <property type="entry name" value="AcNei2_N"/>
    <property type="match status" value="1"/>
</dbReference>
<name>A0ABP4DU57_9ACTN</name>
<keyword evidence="7" id="KW-0378">Hydrolase</keyword>
<dbReference type="PROSITE" id="PS51066">
    <property type="entry name" value="ZF_FPG_2"/>
    <property type="match status" value="1"/>
</dbReference>
<evidence type="ECO:0000259" key="17">
    <source>
        <dbReference type="PROSITE" id="PS51068"/>
    </source>
</evidence>
<dbReference type="PANTHER" id="PTHR42697:SF1">
    <property type="entry name" value="ENDONUCLEASE 8"/>
    <property type="match status" value="1"/>
</dbReference>
<evidence type="ECO:0000256" key="5">
    <source>
        <dbReference type="ARBA" id="ARBA00022763"/>
    </source>
</evidence>
<comment type="caution">
    <text evidence="18">The sequence shown here is derived from an EMBL/GenBank/DDBJ whole genome shotgun (WGS) entry which is preliminary data.</text>
</comment>
<protein>
    <recommendedName>
        <fullName evidence="3">DNA-(apurinic or apyrimidinic site) lyase</fullName>
        <ecNumber evidence="3">4.2.99.18</ecNumber>
    </recommendedName>
</protein>
<comment type="cofactor">
    <cofactor evidence="1">
        <name>Zn(2+)</name>
        <dbReference type="ChEBI" id="CHEBI:29105"/>
    </cofactor>
</comment>
<dbReference type="InterPro" id="IPR015886">
    <property type="entry name" value="H2TH_FPG"/>
</dbReference>
<feature type="domain" description="FPG-type" evidence="16">
    <location>
        <begin position="222"/>
        <end position="260"/>
    </location>
</feature>
<evidence type="ECO:0000313" key="19">
    <source>
        <dbReference type="Proteomes" id="UP001500037"/>
    </source>
</evidence>
<dbReference type="Pfam" id="PF06831">
    <property type="entry name" value="H2TH"/>
    <property type="match status" value="1"/>
</dbReference>
<comment type="catalytic activity">
    <reaction evidence="14">
        <text>2'-deoxyribonucleotide-(2'-deoxyribose 5'-phosphate)-2'-deoxyribonucleotide-DNA = a 3'-end 2'-deoxyribonucleotide-(2,3-dehydro-2,3-deoxyribose 5'-phosphate)-DNA + a 5'-end 5'-phospho-2'-deoxyribonucleoside-DNA + H(+)</text>
        <dbReference type="Rhea" id="RHEA:66592"/>
        <dbReference type="Rhea" id="RHEA-COMP:13180"/>
        <dbReference type="Rhea" id="RHEA-COMP:16897"/>
        <dbReference type="Rhea" id="RHEA-COMP:17067"/>
        <dbReference type="ChEBI" id="CHEBI:15378"/>
        <dbReference type="ChEBI" id="CHEBI:136412"/>
        <dbReference type="ChEBI" id="CHEBI:157695"/>
        <dbReference type="ChEBI" id="CHEBI:167181"/>
        <dbReference type="EC" id="4.2.99.18"/>
    </reaction>
</comment>
<keyword evidence="5" id="KW-0227">DNA damage</keyword>
<dbReference type="EMBL" id="BAAALF010000268">
    <property type="protein sequence ID" value="GAA1068855.1"/>
    <property type="molecule type" value="Genomic_DNA"/>
</dbReference>
<dbReference type="SMART" id="SM01232">
    <property type="entry name" value="H2TH"/>
    <property type="match status" value="1"/>
</dbReference>
<dbReference type="PROSITE" id="PS51068">
    <property type="entry name" value="FPG_CAT"/>
    <property type="match status" value="1"/>
</dbReference>